<dbReference type="CDD" id="cd14536">
    <property type="entry name" value="PTP-MTMR9"/>
    <property type="match status" value="1"/>
</dbReference>
<dbReference type="AlphaFoldDB" id="A0A8S4N6Q1"/>
<dbReference type="GO" id="GO:0019903">
    <property type="term" value="F:protein phosphatase binding"/>
    <property type="evidence" value="ECO:0007669"/>
    <property type="project" value="TreeGrafter"/>
</dbReference>
<dbReference type="InterPro" id="IPR048994">
    <property type="entry name" value="PH-GRAM_MTMR6-9"/>
</dbReference>
<proteinExistence type="inferred from homology"/>
<dbReference type="OrthoDB" id="271628at2759"/>
<evidence type="ECO:0000313" key="5">
    <source>
        <dbReference type="Proteomes" id="UP000749559"/>
    </source>
</evidence>
<feature type="region of interest" description="Disordered" evidence="2">
    <location>
        <begin position="1"/>
        <end position="29"/>
    </location>
</feature>
<dbReference type="SUPFAM" id="SSF50729">
    <property type="entry name" value="PH domain-like"/>
    <property type="match status" value="1"/>
</dbReference>
<dbReference type="GO" id="GO:0010507">
    <property type="term" value="P:negative regulation of autophagy"/>
    <property type="evidence" value="ECO:0007669"/>
    <property type="project" value="TreeGrafter"/>
</dbReference>
<feature type="domain" description="Myotubularin phosphatase" evidence="3">
    <location>
        <begin position="159"/>
        <end position="534"/>
    </location>
</feature>
<dbReference type="GO" id="GO:0046856">
    <property type="term" value="P:phosphatidylinositol dephosphorylation"/>
    <property type="evidence" value="ECO:0007669"/>
    <property type="project" value="TreeGrafter"/>
</dbReference>
<comment type="caution">
    <text evidence="4">The sequence shown here is derived from an EMBL/GenBank/DDBJ whole genome shotgun (WGS) entry which is preliminary data.</text>
</comment>
<comment type="similarity">
    <text evidence="1">Belongs to the protein-tyrosine phosphatase family. Non-receptor class myotubularin subfamily.</text>
</comment>
<evidence type="ECO:0000259" key="3">
    <source>
        <dbReference type="PROSITE" id="PS51339"/>
    </source>
</evidence>
<evidence type="ECO:0000313" key="4">
    <source>
        <dbReference type="EMBL" id="CAH1776264.1"/>
    </source>
</evidence>
<dbReference type="Pfam" id="PF06602">
    <property type="entry name" value="Myotub-related"/>
    <property type="match status" value="1"/>
</dbReference>
<dbReference type="CDD" id="cd13211">
    <property type="entry name" value="PH-GRAM_MTMR9"/>
    <property type="match status" value="1"/>
</dbReference>
<organism evidence="4 5">
    <name type="scientific">Owenia fusiformis</name>
    <name type="common">Polychaete worm</name>
    <dbReference type="NCBI Taxonomy" id="6347"/>
    <lineage>
        <taxon>Eukaryota</taxon>
        <taxon>Metazoa</taxon>
        <taxon>Spiralia</taxon>
        <taxon>Lophotrochozoa</taxon>
        <taxon>Annelida</taxon>
        <taxon>Polychaeta</taxon>
        <taxon>Sedentaria</taxon>
        <taxon>Canalipalpata</taxon>
        <taxon>Sabellida</taxon>
        <taxon>Oweniida</taxon>
        <taxon>Oweniidae</taxon>
        <taxon>Owenia</taxon>
    </lineage>
</organism>
<evidence type="ECO:0000256" key="1">
    <source>
        <dbReference type="ARBA" id="ARBA00007471"/>
    </source>
</evidence>
<dbReference type="Pfam" id="PF21098">
    <property type="entry name" value="PH-GRAM_MTMR6-like"/>
    <property type="match status" value="1"/>
</dbReference>
<dbReference type="SUPFAM" id="SSF52799">
    <property type="entry name" value="(Phosphotyrosine protein) phosphatases II"/>
    <property type="match status" value="1"/>
</dbReference>
<dbReference type="InterPro" id="IPR030564">
    <property type="entry name" value="Myotubularin"/>
</dbReference>
<dbReference type="InterPro" id="IPR011993">
    <property type="entry name" value="PH-like_dom_sf"/>
</dbReference>
<dbReference type="PROSITE" id="PS51339">
    <property type="entry name" value="PPASE_MYOTUBULARIN"/>
    <property type="match status" value="1"/>
</dbReference>
<name>A0A8S4N6Q1_OWEFU</name>
<protein>
    <recommendedName>
        <fullName evidence="3">Myotubularin phosphatase domain-containing protein</fullName>
    </recommendedName>
</protein>
<dbReference type="EMBL" id="CAIIXF020000001">
    <property type="protein sequence ID" value="CAH1776264.1"/>
    <property type="molecule type" value="Genomic_DNA"/>
</dbReference>
<dbReference type="Gene3D" id="2.30.29.30">
    <property type="entry name" value="Pleckstrin-homology domain (PH domain)/Phosphotyrosine-binding domain (PTB)"/>
    <property type="match status" value="1"/>
</dbReference>
<dbReference type="PANTHER" id="PTHR10807">
    <property type="entry name" value="MYOTUBULARIN-RELATED"/>
    <property type="match status" value="1"/>
</dbReference>
<dbReference type="InterPro" id="IPR010569">
    <property type="entry name" value="Myotubularin-like_Pase_dom"/>
</dbReference>
<sequence length="603" mass="68678">MKGTSLVGPCTTQSKDSQGVKPGKGRSNLPPVSFHAMEFVEFIKTPKVDNVTLRRAFHKSVDGTLCITGHHLILSSRKDNNEELWLLHTRVDTVEKKLSGNVGSIILKCKDFQIIKLDIPSVEECLNIATSIEKLSNINNITLQYPFFYRPLFDVLEDGWSAFLPESEFSRLLGHCEYFRLSHINKNFEVCPSYPQAVVVPKAIDDESLIKIAQFRQHGRFPVLSYYHNENKMVMMRSSQPMPGPNWKRCKEDEKLVNAVLGMGKRGYIIDTRSLATAKVAQNKGGGYESEAHYSQWRRIHQPVERHTVLHESLIKLLEACSDKAAGVEKWLSKLESSNWLSHVKDVITCACVVAQCVDKDSASVLVHGSDGTDSTLQVCSLAQIVLDADCRTVRGFEALVEREWLQAGHPFADRCAKSAFAISKHRQEAPVFLLFLDCVWQIWQQFPCSFEFNEDFLVLLFQHAYSSQFGTFLCNNDLERRNLKLASTTVSLWSYINKPEILERYLNPLYEPNPSVIWPSVAPQSLLLWSSLFQRDQLDQSPKKEAWEEIVRIKETDKELRCKVVRLRRQLAALEKEAIQRNLIKPVAFDPLNVQAVNANPE</sequence>
<accession>A0A8S4N6Q1</accession>
<reference evidence="4" key="1">
    <citation type="submission" date="2022-03" db="EMBL/GenBank/DDBJ databases">
        <authorList>
            <person name="Martin C."/>
        </authorList>
    </citation>
    <scope>NUCLEOTIDE SEQUENCE</scope>
</reference>
<keyword evidence="5" id="KW-1185">Reference proteome</keyword>
<evidence type="ECO:0000256" key="2">
    <source>
        <dbReference type="SAM" id="MobiDB-lite"/>
    </source>
</evidence>
<dbReference type="PANTHER" id="PTHR10807:SF73">
    <property type="entry name" value="LD06050P"/>
    <property type="match status" value="1"/>
</dbReference>
<dbReference type="InterPro" id="IPR029021">
    <property type="entry name" value="Prot-tyrosine_phosphatase-like"/>
</dbReference>
<dbReference type="Proteomes" id="UP000749559">
    <property type="component" value="Unassembled WGS sequence"/>
</dbReference>
<gene>
    <name evidence="4" type="ORF">OFUS_LOCUS3456</name>
</gene>
<dbReference type="GO" id="GO:0005737">
    <property type="term" value="C:cytoplasm"/>
    <property type="evidence" value="ECO:0007669"/>
    <property type="project" value="TreeGrafter"/>
</dbReference>